<dbReference type="GO" id="GO:0043171">
    <property type="term" value="P:peptide catabolic process"/>
    <property type="evidence" value="ECO:0007669"/>
    <property type="project" value="TreeGrafter"/>
</dbReference>
<feature type="domain" description="Peptidase M1 membrane alanine aminopeptidase" evidence="12">
    <location>
        <begin position="249"/>
        <end position="460"/>
    </location>
</feature>
<evidence type="ECO:0000259" key="13">
    <source>
        <dbReference type="Pfam" id="PF17900"/>
    </source>
</evidence>
<dbReference type="RefSeq" id="WP_212192350.1">
    <property type="nucleotide sequence ID" value="NZ_JAGTAR010000030.1"/>
</dbReference>
<dbReference type="EMBL" id="JAGTAR010000030">
    <property type="protein sequence ID" value="MBR8537325.1"/>
    <property type="molecule type" value="Genomic_DNA"/>
</dbReference>
<evidence type="ECO:0000256" key="5">
    <source>
        <dbReference type="ARBA" id="ARBA00015611"/>
    </source>
</evidence>
<keyword evidence="6" id="KW-0031">Aminopeptidase</keyword>
<evidence type="ECO:0000256" key="7">
    <source>
        <dbReference type="ARBA" id="ARBA00022670"/>
    </source>
</evidence>
<dbReference type="GO" id="GO:0016285">
    <property type="term" value="F:alanyl aminopeptidase activity"/>
    <property type="evidence" value="ECO:0007669"/>
    <property type="project" value="UniProtKB-EC"/>
</dbReference>
<dbReference type="GO" id="GO:0042277">
    <property type="term" value="F:peptide binding"/>
    <property type="evidence" value="ECO:0007669"/>
    <property type="project" value="TreeGrafter"/>
</dbReference>
<keyword evidence="7" id="KW-0645">Protease</keyword>
<dbReference type="PANTHER" id="PTHR11533:SF174">
    <property type="entry name" value="PUROMYCIN-SENSITIVE AMINOPEPTIDASE-RELATED"/>
    <property type="match status" value="1"/>
</dbReference>
<dbReference type="GO" id="GO:0008270">
    <property type="term" value="F:zinc ion binding"/>
    <property type="evidence" value="ECO:0007669"/>
    <property type="project" value="InterPro"/>
</dbReference>
<comment type="catalytic activity">
    <reaction evidence="1">
        <text>Release of an N-terminal amino acid, Xaa-|-Yaa- from a peptide, amide or arylamide. Xaa is preferably Ala, but may be most amino acids including Pro (slow action). When a terminal hydrophobic residue is followed by a prolyl residue, the two may be released as an intact Xaa-Pro dipeptide.</text>
        <dbReference type="EC" id="3.4.11.2"/>
    </reaction>
</comment>
<keyword evidence="11" id="KW-0482">Metalloprotease</keyword>
<dbReference type="GO" id="GO:0005737">
    <property type="term" value="C:cytoplasm"/>
    <property type="evidence" value="ECO:0007669"/>
    <property type="project" value="TreeGrafter"/>
</dbReference>
<reference evidence="14" key="2">
    <citation type="submission" date="2021-04" db="EMBL/GenBank/DDBJ databases">
        <authorList>
            <person name="Zhang T."/>
            <person name="Zhang Y."/>
            <person name="Lu D."/>
            <person name="Zuo D."/>
            <person name="Du Z."/>
        </authorList>
    </citation>
    <scope>NUCLEOTIDE SEQUENCE</scope>
    <source>
        <strain evidence="14">JR1</strain>
    </source>
</reference>
<accession>A0A941F8E3</accession>
<dbReference type="Pfam" id="PF17900">
    <property type="entry name" value="Peptidase_M1_N"/>
    <property type="match status" value="1"/>
</dbReference>
<dbReference type="PRINTS" id="PR00756">
    <property type="entry name" value="ALADIPTASE"/>
</dbReference>
<evidence type="ECO:0000313" key="14">
    <source>
        <dbReference type="EMBL" id="MBR8537325.1"/>
    </source>
</evidence>
<dbReference type="GO" id="GO:0070006">
    <property type="term" value="F:metalloaminopeptidase activity"/>
    <property type="evidence" value="ECO:0007669"/>
    <property type="project" value="TreeGrafter"/>
</dbReference>
<gene>
    <name evidence="14" type="ORF">KDU71_17280</name>
</gene>
<evidence type="ECO:0000256" key="11">
    <source>
        <dbReference type="ARBA" id="ARBA00023049"/>
    </source>
</evidence>
<comment type="similarity">
    <text evidence="3">Belongs to the peptidase M1 family.</text>
</comment>
<dbReference type="Proteomes" id="UP000679220">
    <property type="component" value="Unassembled WGS sequence"/>
</dbReference>
<evidence type="ECO:0000256" key="3">
    <source>
        <dbReference type="ARBA" id="ARBA00010136"/>
    </source>
</evidence>
<keyword evidence="9" id="KW-0378">Hydrolase</keyword>
<dbReference type="Gene3D" id="1.10.390.10">
    <property type="entry name" value="Neutral Protease Domain 2"/>
    <property type="match status" value="1"/>
</dbReference>
<dbReference type="InterPro" id="IPR045357">
    <property type="entry name" value="Aminopeptidase_N-like_N"/>
</dbReference>
<dbReference type="InterPro" id="IPR027268">
    <property type="entry name" value="Peptidase_M4/M1_CTD_sf"/>
</dbReference>
<dbReference type="AlphaFoldDB" id="A0A941F8E3"/>
<comment type="cofactor">
    <cofactor evidence="2">
        <name>Zn(2+)</name>
        <dbReference type="ChEBI" id="CHEBI:29105"/>
    </cofactor>
</comment>
<dbReference type="SUPFAM" id="SSF55486">
    <property type="entry name" value="Metalloproteases ('zincins'), catalytic domain"/>
    <property type="match status" value="1"/>
</dbReference>
<dbReference type="SUPFAM" id="SSF63737">
    <property type="entry name" value="Leukotriene A4 hydrolase N-terminal domain"/>
    <property type="match status" value="1"/>
</dbReference>
<dbReference type="Gene3D" id="2.60.40.1730">
    <property type="entry name" value="tricorn interacting facor f3 domain"/>
    <property type="match status" value="1"/>
</dbReference>
<keyword evidence="15" id="KW-1185">Reference proteome</keyword>
<evidence type="ECO:0000256" key="1">
    <source>
        <dbReference type="ARBA" id="ARBA00000098"/>
    </source>
</evidence>
<dbReference type="InterPro" id="IPR050344">
    <property type="entry name" value="Peptidase_M1_aminopeptidases"/>
</dbReference>
<dbReference type="GO" id="GO:0005615">
    <property type="term" value="C:extracellular space"/>
    <property type="evidence" value="ECO:0007669"/>
    <property type="project" value="TreeGrafter"/>
</dbReference>
<dbReference type="GO" id="GO:0006508">
    <property type="term" value="P:proteolysis"/>
    <property type="evidence" value="ECO:0007669"/>
    <property type="project" value="UniProtKB-KW"/>
</dbReference>
<dbReference type="InterPro" id="IPR014782">
    <property type="entry name" value="Peptidase_M1_dom"/>
</dbReference>
<evidence type="ECO:0000256" key="4">
    <source>
        <dbReference type="ARBA" id="ARBA00012564"/>
    </source>
</evidence>
<dbReference type="InterPro" id="IPR001930">
    <property type="entry name" value="Peptidase_M1"/>
</dbReference>
<evidence type="ECO:0000256" key="2">
    <source>
        <dbReference type="ARBA" id="ARBA00001947"/>
    </source>
</evidence>
<dbReference type="EC" id="3.4.11.2" evidence="4"/>
<dbReference type="PANTHER" id="PTHR11533">
    <property type="entry name" value="PROTEASE M1 ZINC METALLOPROTEASE"/>
    <property type="match status" value="1"/>
</dbReference>
<sequence>MKHAILLLSLSLVLTNCNIYQKPAPEAGVSQRLAKQRKAHISDLNYTLSIIVPEDKDEPIDGHSIIRFNLNSRTTTYLDFKADDQQLLQLIINEDTIPSPVIENEHIQLHKSSLIKGANTVQVKYILGDGALNRNTDYFYALFVPDRARTAIPCFDQPDIKGTFEVKMDLPEGWTGVANGQATTKQATEGRIQLEFATSQPISTYLWAFTAGQYQFDSVNWKDKTIGLFHMVDDSTKYNRNIEEVFRQTLASLDWLEDYTDFNYPFDTYNLVAIPSFQFGGMEHPGATYYRSEKLFLDENPTRNEELARANLIAHETAHMWFGDLVTMPWFDEVWLKEVFANYMADKITEPWFPEMNHQLRFLLAHFPAAYAVDRTAGTNPIGQQLKNLQNAGTLYGGIIYHKSPIVMKQLEKMAGEAQLQQGIREYVKTNAFSNASWNNLIACIDKYTETDLKVWSNAWVFEAGRPIIHFEPSAEEKTIWQLNQVAEHPELASPKTYWPQAINIIQKDSIRLEYEMFDASINLDTDPEELNTLFLADEKGYGLVRLTAPQINYWLNNSHMVEDELLRGRIVINLYENFLDGSIHPDKFLNYLLESIKKEINPLMLSQYANQLQTVFWQFIPETSWDTLSAKIENELWVLVETQQTIANKKTLFRLWSNISMSEDANEQLAQILTGKYNIEGITLSDNDKIRIISQLSIKEYQDSKELQAETVELLNSQHNKEKLSFMLPSLSPNAADRDAFFLSLSKIENRSKEAWVQSALANLHHPLRTNHSVHYLPTTLQLLEEIQQTGDIFFPIGWLGSSFGKHSSEEAYNVAHRFLNNHPNYPEHLKLKILQNIDMTQRAYTIKEKYY</sequence>
<evidence type="ECO:0000256" key="10">
    <source>
        <dbReference type="ARBA" id="ARBA00022833"/>
    </source>
</evidence>
<comment type="caution">
    <text evidence="14">The sequence shown here is derived from an EMBL/GenBank/DDBJ whole genome shotgun (WGS) entry which is preliminary data.</text>
</comment>
<dbReference type="Pfam" id="PF01433">
    <property type="entry name" value="Peptidase_M1"/>
    <property type="match status" value="1"/>
</dbReference>
<evidence type="ECO:0000256" key="6">
    <source>
        <dbReference type="ARBA" id="ARBA00022438"/>
    </source>
</evidence>
<evidence type="ECO:0000256" key="9">
    <source>
        <dbReference type="ARBA" id="ARBA00022801"/>
    </source>
</evidence>
<evidence type="ECO:0000313" key="15">
    <source>
        <dbReference type="Proteomes" id="UP000679220"/>
    </source>
</evidence>
<keyword evidence="10" id="KW-0862">Zinc</keyword>
<reference evidence="14" key="1">
    <citation type="journal article" date="2018" name="Int. J. Syst. Evol. Microbiol.">
        <title>Carboxylicivirga sediminis sp. nov., isolated from coastal sediment.</title>
        <authorList>
            <person name="Wang F.Q."/>
            <person name="Ren L.H."/>
            <person name="Zou R.J."/>
            <person name="Sun Y.Z."/>
            <person name="Liu X.J."/>
            <person name="Jiang F."/>
            <person name="Liu L.J."/>
        </authorList>
    </citation>
    <scope>NUCLEOTIDE SEQUENCE</scope>
    <source>
        <strain evidence="14">JR1</strain>
    </source>
</reference>
<protein>
    <recommendedName>
        <fullName evidence="5">Aminopeptidase N</fullName>
        <ecNumber evidence="4">3.4.11.2</ecNumber>
    </recommendedName>
</protein>
<organism evidence="14 15">
    <name type="scientific">Carboxylicivirga sediminis</name>
    <dbReference type="NCBI Taxonomy" id="2006564"/>
    <lineage>
        <taxon>Bacteria</taxon>
        <taxon>Pseudomonadati</taxon>
        <taxon>Bacteroidota</taxon>
        <taxon>Bacteroidia</taxon>
        <taxon>Marinilabiliales</taxon>
        <taxon>Marinilabiliaceae</taxon>
        <taxon>Carboxylicivirga</taxon>
    </lineage>
</organism>
<proteinExistence type="inferred from homology"/>
<feature type="domain" description="Aminopeptidase N-like N-terminal" evidence="13">
    <location>
        <begin position="142"/>
        <end position="206"/>
    </location>
</feature>
<evidence type="ECO:0000259" key="12">
    <source>
        <dbReference type="Pfam" id="PF01433"/>
    </source>
</evidence>
<evidence type="ECO:0000256" key="8">
    <source>
        <dbReference type="ARBA" id="ARBA00022723"/>
    </source>
</evidence>
<keyword evidence="8" id="KW-0479">Metal-binding</keyword>
<dbReference type="CDD" id="cd09602">
    <property type="entry name" value="M1_APN"/>
    <property type="match status" value="1"/>
</dbReference>
<name>A0A941F8E3_9BACT</name>
<dbReference type="InterPro" id="IPR042097">
    <property type="entry name" value="Aminopeptidase_N-like_N_sf"/>
</dbReference>
<dbReference type="GO" id="GO:0016020">
    <property type="term" value="C:membrane"/>
    <property type="evidence" value="ECO:0007669"/>
    <property type="project" value="TreeGrafter"/>
</dbReference>